<dbReference type="AlphaFoldDB" id="K4LLB4"/>
<dbReference type="HOGENOM" id="CLU_2496872_0_0_9"/>
<gene>
    <name evidence="1" type="ordered locus">Tph_c26790</name>
</gene>
<evidence type="ECO:0000313" key="2">
    <source>
        <dbReference type="Proteomes" id="UP000000467"/>
    </source>
</evidence>
<proteinExistence type="predicted"/>
<dbReference type="KEGG" id="tpz:Tph_c26790"/>
<evidence type="ECO:0000313" key="1">
    <source>
        <dbReference type="EMBL" id="AFV12847.1"/>
    </source>
</evidence>
<protein>
    <submittedName>
        <fullName evidence="1">Uncharacterized protein</fullName>
    </submittedName>
</protein>
<reference evidence="1 2" key="1">
    <citation type="journal article" date="2012" name="BMC Genomics">
        <title>Genome-guided analysis of physiological and morphological traits of the fermentative acetate oxidizer Thermacetogenium phaeum.</title>
        <authorList>
            <person name="Oehler D."/>
            <person name="Poehlein A."/>
            <person name="Leimbach A."/>
            <person name="Muller N."/>
            <person name="Daniel R."/>
            <person name="Gottschalk G."/>
            <person name="Schink B."/>
        </authorList>
    </citation>
    <scope>NUCLEOTIDE SEQUENCE [LARGE SCALE GENOMIC DNA]</scope>
    <source>
        <strain evidence="2">ATCC BAA-254 / DSM 26808 / PB</strain>
    </source>
</reference>
<name>K4LLB4_THEPS</name>
<dbReference type="Proteomes" id="UP000000467">
    <property type="component" value="Chromosome"/>
</dbReference>
<dbReference type="RefSeq" id="WP_015051707.1">
    <property type="nucleotide sequence ID" value="NC_018870.1"/>
</dbReference>
<organism evidence="1 2">
    <name type="scientific">Thermacetogenium phaeum (strain ATCC BAA-254 / DSM 26808 / PB)</name>
    <dbReference type="NCBI Taxonomy" id="1089553"/>
    <lineage>
        <taxon>Bacteria</taxon>
        <taxon>Bacillati</taxon>
        <taxon>Bacillota</taxon>
        <taxon>Clostridia</taxon>
        <taxon>Thermoanaerobacterales</taxon>
        <taxon>Thermoanaerobacteraceae</taxon>
        <taxon>Thermacetogenium</taxon>
    </lineage>
</organism>
<accession>K4LLB4</accession>
<dbReference type="EMBL" id="CP003732">
    <property type="protein sequence ID" value="AFV12847.1"/>
    <property type="molecule type" value="Genomic_DNA"/>
</dbReference>
<keyword evidence="2" id="KW-1185">Reference proteome</keyword>
<sequence length="86" mass="9532">MKIHQVHPPVCRSTPDSRPDRTMARFGTALGCCVTSCLSCYQAFRRSLAGRPAGYFYALLVPPLAAWWSNKKIDRKAAHPAKRTAA</sequence>